<dbReference type="Proteomes" id="UP000295818">
    <property type="component" value="Unassembled WGS sequence"/>
</dbReference>
<dbReference type="NCBIfam" id="TIGR02352">
    <property type="entry name" value="thiamin_ThiO"/>
    <property type="match status" value="1"/>
</dbReference>
<evidence type="ECO:0000256" key="1">
    <source>
        <dbReference type="ARBA" id="ARBA00004948"/>
    </source>
</evidence>
<proteinExistence type="predicted"/>
<dbReference type="Gene3D" id="3.30.9.10">
    <property type="entry name" value="D-Amino Acid Oxidase, subunit A, domain 2"/>
    <property type="match status" value="1"/>
</dbReference>
<gene>
    <name evidence="7" type="ORF">EV644_102397</name>
</gene>
<dbReference type="InterPro" id="IPR006076">
    <property type="entry name" value="FAD-dep_OxRdtase"/>
</dbReference>
<evidence type="ECO:0000256" key="5">
    <source>
        <dbReference type="ARBA" id="ARBA00050018"/>
    </source>
</evidence>
<organism evidence="7 8">
    <name type="scientific">Kribbella orskensis</name>
    <dbReference type="NCBI Taxonomy" id="2512216"/>
    <lineage>
        <taxon>Bacteria</taxon>
        <taxon>Bacillati</taxon>
        <taxon>Actinomycetota</taxon>
        <taxon>Actinomycetes</taxon>
        <taxon>Propionibacteriales</taxon>
        <taxon>Kribbellaceae</taxon>
        <taxon>Kribbella</taxon>
    </lineage>
</organism>
<comment type="pathway">
    <text evidence="1">Cofactor biosynthesis; thiamine diphosphate biosynthesis.</text>
</comment>
<dbReference type="InterPro" id="IPR036188">
    <property type="entry name" value="FAD/NAD-bd_sf"/>
</dbReference>
<dbReference type="EC" id="1.4.3.19" evidence="5"/>
<accession>A0ABY2BRY9</accession>
<dbReference type="PANTHER" id="PTHR13847">
    <property type="entry name" value="SARCOSINE DEHYDROGENASE-RELATED"/>
    <property type="match status" value="1"/>
</dbReference>
<dbReference type="PANTHER" id="PTHR13847:SF289">
    <property type="entry name" value="GLYCINE OXIDASE"/>
    <property type="match status" value="1"/>
</dbReference>
<reference evidence="7 8" key="1">
    <citation type="journal article" date="2015" name="Stand. Genomic Sci.">
        <title>Genomic Encyclopedia of Bacterial and Archaeal Type Strains, Phase III: the genomes of soil and plant-associated and newly described type strains.</title>
        <authorList>
            <person name="Whitman W.B."/>
            <person name="Woyke T."/>
            <person name="Klenk H.P."/>
            <person name="Zhou Y."/>
            <person name="Lilburn T.G."/>
            <person name="Beck B.J."/>
            <person name="De Vos P."/>
            <person name="Vandamme P."/>
            <person name="Eisen J.A."/>
            <person name="Garrity G."/>
            <person name="Hugenholtz P."/>
            <person name="Kyrpides N.C."/>
        </authorList>
    </citation>
    <scope>NUCLEOTIDE SEQUENCE [LARGE SCALE GENOMIC DNA]</scope>
    <source>
        <strain evidence="7 8">VKM Ac-2538</strain>
    </source>
</reference>
<evidence type="ECO:0000256" key="4">
    <source>
        <dbReference type="ARBA" id="ARBA00049872"/>
    </source>
</evidence>
<dbReference type="Gene3D" id="3.50.50.60">
    <property type="entry name" value="FAD/NAD(P)-binding domain"/>
    <property type="match status" value="1"/>
</dbReference>
<feature type="domain" description="FAD dependent oxidoreductase" evidence="6">
    <location>
        <begin position="16"/>
        <end position="367"/>
    </location>
</feature>
<evidence type="ECO:0000259" key="6">
    <source>
        <dbReference type="Pfam" id="PF01266"/>
    </source>
</evidence>
<name>A0ABY2BRY9_9ACTN</name>
<dbReference type="InterPro" id="IPR012727">
    <property type="entry name" value="Gly_oxidase_ThiO"/>
</dbReference>
<evidence type="ECO:0000313" key="8">
    <source>
        <dbReference type="Proteomes" id="UP000295818"/>
    </source>
</evidence>
<protein>
    <recommendedName>
        <fullName evidence="5">glycine oxidase</fullName>
        <ecNumber evidence="5">1.4.3.19</ecNumber>
    </recommendedName>
</protein>
<dbReference type="Pfam" id="PF01266">
    <property type="entry name" value="DAO"/>
    <property type="match status" value="1"/>
</dbReference>
<dbReference type="SUPFAM" id="SSF54373">
    <property type="entry name" value="FAD-linked reductases, C-terminal domain"/>
    <property type="match status" value="1"/>
</dbReference>
<evidence type="ECO:0000313" key="7">
    <source>
        <dbReference type="EMBL" id="TCO29677.1"/>
    </source>
</evidence>
<keyword evidence="2" id="KW-0784">Thiamine biosynthesis</keyword>
<dbReference type="EMBL" id="SLWM01000002">
    <property type="protein sequence ID" value="TCO29677.1"/>
    <property type="molecule type" value="Genomic_DNA"/>
</dbReference>
<comment type="catalytic activity">
    <reaction evidence="4">
        <text>glycine + O2 + H2O = glyoxylate + H2O2 + NH4(+)</text>
        <dbReference type="Rhea" id="RHEA:11532"/>
        <dbReference type="ChEBI" id="CHEBI:15377"/>
        <dbReference type="ChEBI" id="CHEBI:15379"/>
        <dbReference type="ChEBI" id="CHEBI:16240"/>
        <dbReference type="ChEBI" id="CHEBI:28938"/>
        <dbReference type="ChEBI" id="CHEBI:36655"/>
        <dbReference type="ChEBI" id="CHEBI:57305"/>
        <dbReference type="EC" id="1.4.3.19"/>
    </reaction>
</comment>
<sequence>MEDRPYCWRMAEKSSDVVIIGAGLIGLATAWRLAADGIQVTVCDPTPGSQTSSVAAGMLAPVTEVEYGEDALLALNLASVAAWPSFAEELEALTGQSAGLNRTGTLSVAYDVDDAAALHRLADYQRRLGLDVEELSGREARKREPLLAAGVSGGVWVPGDHSVDNRQAVATLLRATELVGVNLIRQRVARVLTSGTAAVGVQLEDGQSLMADQIVAAAGPWSSQLEGIPQELRVPVRPLKGEILRLRVPEAYRPALHHTVRATARGFTVYLVPRPGGELVVGATTSELGYDTRVLAGGVFALLRDARTVLPITDELELVEAVAGLRPATPDNAPILGDSGLDGLLWATGHYRNGVLLTPITAQLIAETIRTGALPELAQPFLAARFGPAQHADARRADPGDEMPKVAT</sequence>
<dbReference type="SUPFAM" id="SSF51905">
    <property type="entry name" value="FAD/NAD(P)-binding domain"/>
    <property type="match status" value="1"/>
</dbReference>
<keyword evidence="8" id="KW-1185">Reference proteome</keyword>
<comment type="caution">
    <text evidence="7">The sequence shown here is derived from an EMBL/GenBank/DDBJ whole genome shotgun (WGS) entry which is preliminary data.</text>
</comment>
<evidence type="ECO:0000256" key="3">
    <source>
        <dbReference type="ARBA" id="ARBA00023002"/>
    </source>
</evidence>
<evidence type="ECO:0000256" key="2">
    <source>
        <dbReference type="ARBA" id="ARBA00022977"/>
    </source>
</evidence>
<keyword evidence="3" id="KW-0560">Oxidoreductase</keyword>